<evidence type="ECO:0000256" key="1">
    <source>
        <dbReference type="ARBA" id="ARBA00022658"/>
    </source>
</evidence>
<evidence type="ECO:0000256" key="2">
    <source>
        <dbReference type="PROSITE-ProRule" id="PRU00168"/>
    </source>
</evidence>
<evidence type="ECO:0000313" key="6">
    <source>
        <dbReference type="EMBL" id="JAP47051.1"/>
    </source>
</evidence>
<evidence type="ECO:0000259" key="4">
    <source>
        <dbReference type="PROSITE" id="PS50009"/>
    </source>
</evidence>
<dbReference type="Gene3D" id="1.10.840.10">
    <property type="entry name" value="Ras guanine-nucleotide exchange factors catalytic domain"/>
    <property type="match status" value="1"/>
</dbReference>
<feature type="region of interest" description="Disordered" evidence="3">
    <location>
        <begin position="1696"/>
        <end position="1736"/>
    </location>
</feature>
<feature type="compositionally biased region" description="Low complexity" evidence="3">
    <location>
        <begin position="556"/>
        <end position="568"/>
    </location>
</feature>
<evidence type="ECO:0000259" key="5">
    <source>
        <dbReference type="PROSITE" id="PS50212"/>
    </source>
</evidence>
<sequence length="1975" mass="215928">MVGVLWPEMSGKLFSAYYHTGFSASLLTSTLVDRIFRPNLLEQSCEAVIDFLSTQQSPPVPDFDIQAKGFLAEHIFDLVKLLCTPSLPACISDLVSRVNHSLPEKLRPSQKRLDEFRFATERGARKWQFCIPADKIILQLRTAEGRMDTCTATFFVLLVESILRCIVQATFDYRSKITKVSGSITATDIQHIISLLGITDGPSGGIKTSLPFIHRRLGSYEGCLKDLQCFLNASGDQLSMIIRIFYEPLNDVLTDLARMPQTVLDQGGSPEALEPVLRPVSLYTVARAASTALAVLNSAKSLFTDMSILSEAADDAFDNTSHMLKYCLQEPAEEDLFQGFAYYADSFFSEDCNQWISILSETPSAIFALHRFQGHMIRTILEQVSLRRAPEMELRFVDPHVCSLCRSINDYLRSDSEQQHSSNSCASSGESSAPSRPSDTMTACIPVPLSETLLSRPLRQHQSQQRQRGLRKHSSQRMVGHPSRLSPQLHLCESSVWHVSASPSPPPATTASAIPTFSCATTTAAPMVTAAASSTISSASSASSSVHDGSPPVLPTAPSSSLSPPTPASSYSSAASSVASRALLLEQRYSAPFGGGSKTCSQMVIAFRYFLPRLLLMPAYQLLYLADLLDALCTFSCANVQEQAILREVSSMLYKTRKSVMQNLSNPGVEEWTSMHLPRLSSLLETPLTLQPASRLPPDARAKLEEVIQAARSSNETADCHISASDFIMSGMVQLRQHSRNELADRTGYLFTDCLLLFKRHPQPRRGLGTVALAAAAAAAATVSASTSVSSGPGGLANSAAASMAAIAVGGISLKKCIPLFHFHLIDLGMEVLDNCETLFLFELEYWKEVNIVKRPVPQALSAIGGATSEKVSATPQNQTSGILPTIPTSEDSGNSNFLCHRNAGSSITLVSNASFATSVDALPAADFASSPVKRVVFCFRTADAKADWLGTMIALQTKRLFRRYLRELPKQEIPLVLPDPEVYCFTQPDTVNTIQFEHPQVDSSAEIPVIKAATITKLIERMTYHAYYDSKSIRTFLQTYRRFLSPHDLLDLLIKRFNMPRPDFEGALQANIKSCRSFSDVASLIPRMELRFHSAYKRRIQYRVLSLITKWVRDSAYFKHDFSADNALKNRLLKFLQTIETPALADSVATITKCLRGERPRVVHTIVLKPPERLDLGLIQRSDQIRLTNVHPLELARQVTLHEWELYSKIEFWEVNGKDKSNGPNLKNSLEFSNKFQRWLVLNIMSHESMEDRVIVLQRVADLLLLFDALNNFQGIQEARAAVLSAPVYRLRNTFDVLMAKSKAHHRTLLQRLLASDLDSLEDVDAYMTDYQRRIHCIDPPAVPFIAVGGRTQLIHLEHKIPNYVNPLKSPEPVEVDNMPFSSSDAQQGPDVSGGGVGDVGMSKERHTTPPESSNLLINFFKCQQIADLVEHYLSFQNTPFNLQSDPLIQELLENLDPLGLAGVPDEAAFEDLMFQQSLAIQPREQSAGSSGGGGGTINDSRRGAFDITDSSFVVSRPLSATEVRVAALLNAAPIYINMVTDSKEFKQLVAVTASASSVDAIQSTATTEPSTIATSFGHFSRRGRGGSLNLRGNCENNAVEASSTTLPSHRHSFHSPLRDSGQHSRPVSRDPTFSTPPPHDVTVGGSVGGTRASTRDPSASGVTPLPPQSSLILPPPIPPKLFTRTTRQYIRTSPTDLTAAAISPKPDRAASEVSSGGDGGDSPPLPPHRLPYPDRLKMCRDQPDYLPAVYPSSSLGSQEVFDNADRIFLTGQPDYAGSTLDRGGLSQPQQHQILLDRQALTSSAPTVCEQRSQSPTGQPPPRPPRPSRQVSSSSSGAPPDTVDFTQLQARLTPMSEGTAGFGGLQHLPTSFCDVDLVPPSVVHSDRSPELPPRSNRECLLPPPAPPPPVSGGRQSQRTSLSLAASVDPSVTPPLPPRVSHYALSSSQEDWLPPVPPKSQGRGPPLSPPPPPRS</sequence>
<dbReference type="InterPro" id="IPR036964">
    <property type="entry name" value="RASGEF_cat_dom_sf"/>
</dbReference>
<feature type="compositionally biased region" description="Low complexity" evidence="3">
    <location>
        <begin position="421"/>
        <end position="438"/>
    </location>
</feature>
<dbReference type="Pfam" id="PF00618">
    <property type="entry name" value="RasGEF_N"/>
    <property type="match status" value="1"/>
</dbReference>
<evidence type="ECO:0000256" key="3">
    <source>
        <dbReference type="SAM" id="MobiDB-lite"/>
    </source>
</evidence>
<dbReference type="InterPro" id="IPR008937">
    <property type="entry name" value="Ras-like_GEF"/>
</dbReference>
<feature type="compositionally biased region" description="Pro residues" evidence="3">
    <location>
        <begin position="1966"/>
        <end position="1975"/>
    </location>
</feature>
<dbReference type="GO" id="GO:0005886">
    <property type="term" value="C:plasma membrane"/>
    <property type="evidence" value="ECO:0007669"/>
    <property type="project" value="TreeGrafter"/>
</dbReference>
<name>A0A0X3P515_SCHSO</name>
<accession>A0A0X3P515</accession>
<dbReference type="Pfam" id="PF00617">
    <property type="entry name" value="RasGEF"/>
    <property type="match status" value="1"/>
</dbReference>
<reference evidence="6" key="1">
    <citation type="submission" date="2016-01" db="EMBL/GenBank/DDBJ databases">
        <title>Reference transcriptome for the parasite Schistocephalus solidus: insights into the molecular evolution of parasitism.</title>
        <authorList>
            <person name="Hebert F.O."/>
            <person name="Grambauer S."/>
            <person name="Barber I."/>
            <person name="Landry C.R."/>
            <person name="Aubin-Horth N."/>
        </authorList>
    </citation>
    <scope>NUCLEOTIDE SEQUENCE</scope>
</reference>
<feature type="compositionally biased region" description="Pro residues" evidence="3">
    <location>
        <begin position="1819"/>
        <end position="1828"/>
    </location>
</feature>
<feature type="compositionally biased region" description="Polar residues" evidence="3">
    <location>
        <begin position="1914"/>
        <end position="1924"/>
    </location>
</feature>
<feature type="region of interest" description="Disordered" evidence="3">
    <location>
        <begin position="1376"/>
        <end position="1412"/>
    </location>
</feature>
<feature type="region of interest" description="Disordered" evidence="3">
    <location>
        <begin position="455"/>
        <end position="485"/>
    </location>
</feature>
<dbReference type="PANTHER" id="PTHR23113:SF363">
    <property type="entry name" value="PROTEIN SON OF SEVENLESS"/>
    <property type="match status" value="1"/>
</dbReference>
<feature type="domain" description="N-terminal Ras-GEF" evidence="5">
    <location>
        <begin position="1007"/>
        <end position="1160"/>
    </location>
</feature>
<dbReference type="Gene3D" id="1.20.870.10">
    <property type="entry name" value="Son of sevenless (SoS) protein Chain: S domain 1"/>
    <property type="match status" value="1"/>
</dbReference>
<proteinExistence type="predicted"/>
<dbReference type="GO" id="GO:0007265">
    <property type="term" value="P:Ras protein signal transduction"/>
    <property type="evidence" value="ECO:0007669"/>
    <property type="project" value="TreeGrafter"/>
</dbReference>
<feature type="domain" description="Ras-GEF" evidence="4">
    <location>
        <begin position="1192"/>
        <end position="1485"/>
    </location>
</feature>
<dbReference type="CDD" id="cd06224">
    <property type="entry name" value="REM"/>
    <property type="match status" value="1"/>
</dbReference>
<feature type="compositionally biased region" description="Low complexity" evidence="3">
    <location>
        <begin position="1829"/>
        <end position="1841"/>
    </location>
</feature>
<dbReference type="SMART" id="SM00147">
    <property type="entry name" value="RasGEF"/>
    <property type="match status" value="1"/>
</dbReference>
<evidence type="ECO:0008006" key="7">
    <source>
        <dbReference type="Google" id="ProtNLM"/>
    </source>
</evidence>
<dbReference type="EMBL" id="GEEE01016174">
    <property type="protein sequence ID" value="JAP47051.1"/>
    <property type="molecule type" value="Transcribed_RNA"/>
</dbReference>
<dbReference type="PROSITE" id="PS50009">
    <property type="entry name" value="RASGEF_CAT"/>
    <property type="match status" value="1"/>
</dbReference>
<dbReference type="GO" id="GO:0005085">
    <property type="term" value="F:guanyl-nucleotide exchange factor activity"/>
    <property type="evidence" value="ECO:0007669"/>
    <property type="project" value="UniProtKB-KW"/>
</dbReference>
<organism evidence="6">
    <name type="scientific">Schistocephalus solidus</name>
    <name type="common">Tapeworm</name>
    <dbReference type="NCBI Taxonomy" id="70667"/>
    <lineage>
        <taxon>Eukaryota</taxon>
        <taxon>Metazoa</taxon>
        <taxon>Spiralia</taxon>
        <taxon>Lophotrochozoa</taxon>
        <taxon>Platyhelminthes</taxon>
        <taxon>Cestoda</taxon>
        <taxon>Eucestoda</taxon>
        <taxon>Diphyllobothriidea</taxon>
        <taxon>Diphyllobothriidae</taxon>
        <taxon>Schistocephalus</taxon>
    </lineage>
</organism>
<feature type="region of interest" description="Disordered" evidence="3">
    <location>
        <begin position="1803"/>
        <end position="1844"/>
    </location>
</feature>
<keyword evidence="1 2" id="KW-0344">Guanine-nucleotide releasing factor</keyword>
<dbReference type="InterPro" id="IPR023578">
    <property type="entry name" value="Ras_GEF_dom_sf"/>
</dbReference>
<protein>
    <recommendedName>
        <fullName evidence="7">Son of sevenless homolog 1</fullName>
    </recommendedName>
</protein>
<feature type="region of interest" description="Disordered" evidence="3">
    <location>
        <begin position="419"/>
        <end position="442"/>
    </location>
</feature>
<feature type="region of interest" description="Disordered" evidence="3">
    <location>
        <begin position="540"/>
        <end position="568"/>
    </location>
</feature>
<dbReference type="InterPro" id="IPR001895">
    <property type="entry name" value="RASGEF_cat_dom"/>
</dbReference>
<dbReference type="SUPFAM" id="SSF48366">
    <property type="entry name" value="Ras GEF"/>
    <property type="match status" value="1"/>
</dbReference>
<dbReference type="SMART" id="SM00229">
    <property type="entry name" value="RasGEFN"/>
    <property type="match status" value="1"/>
</dbReference>
<feature type="region of interest" description="Disordered" evidence="3">
    <location>
        <begin position="1883"/>
        <end position="1975"/>
    </location>
</feature>
<dbReference type="PANTHER" id="PTHR23113">
    <property type="entry name" value="GUANINE NUCLEOTIDE EXCHANGE FACTOR"/>
    <property type="match status" value="1"/>
</dbReference>
<gene>
    <name evidence="6" type="ORF">TR114570</name>
</gene>
<feature type="compositionally biased region" description="Pro residues" evidence="3">
    <location>
        <begin position="1902"/>
        <end position="1911"/>
    </location>
</feature>
<feature type="compositionally biased region" description="Polar residues" evidence="3">
    <location>
        <begin position="1653"/>
        <end position="1663"/>
    </location>
</feature>
<dbReference type="PROSITE" id="PS50212">
    <property type="entry name" value="RASGEF_NTER"/>
    <property type="match status" value="1"/>
</dbReference>
<feature type="region of interest" description="Disordered" evidence="3">
    <location>
        <begin position="1602"/>
        <end position="1679"/>
    </location>
</feature>
<dbReference type="InterPro" id="IPR000651">
    <property type="entry name" value="Ras-like_Gua-exchang_fac_N"/>
</dbReference>